<dbReference type="InterPro" id="IPR036390">
    <property type="entry name" value="WH_DNA-bd_sf"/>
</dbReference>
<keyword evidence="10 15" id="KW-0067">ATP-binding</keyword>
<dbReference type="InterPro" id="IPR018541">
    <property type="entry name" value="Ftsk_gamma"/>
</dbReference>
<evidence type="ECO:0000256" key="4">
    <source>
        <dbReference type="ARBA" id="ARBA00022475"/>
    </source>
</evidence>
<dbReference type="SUPFAM" id="SSF52540">
    <property type="entry name" value="P-loop containing nucleoside triphosphate hydrolases"/>
    <property type="match status" value="1"/>
</dbReference>
<dbReference type="PANTHER" id="PTHR22683">
    <property type="entry name" value="SPORULATION PROTEIN RELATED"/>
    <property type="match status" value="1"/>
</dbReference>
<feature type="transmembrane region" description="Helical" evidence="17">
    <location>
        <begin position="75"/>
        <end position="98"/>
    </location>
</feature>
<protein>
    <recommendedName>
        <fullName evidence="3">DNA translocase FtsK</fullName>
    </recommendedName>
</protein>
<feature type="region of interest" description="Disordered" evidence="16">
    <location>
        <begin position="357"/>
        <end position="491"/>
    </location>
</feature>
<dbReference type="InterPro" id="IPR027417">
    <property type="entry name" value="P-loop_NTPase"/>
</dbReference>
<evidence type="ECO:0000256" key="16">
    <source>
        <dbReference type="SAM" id="MobiDB-lite"/>
    </source>
</evidence>
<gene>
    <name evidence="19" type="primary">ftsK</name>
    <name evidence="19" type="ORF">ELZ85_14720</name>
</gene>
<evidence type="ECO:0000256" key="7">
    <source>
        <dbReference type="ARBA" id="ARBA00022692"/>
    </source>
</evidence>
<evidence type="ECO:0000256" key="9">
    <source>
        <dbReference type="ARBA" id="ARBA00022829"/>
    </source>
</evidence>
<feature type="transmembrane region" description="Helical" evidence="17">
    <location>
        <begin position="137"/>
        <end position="158"/>
    </location>
</feature>
<feature type="transmembrane region" description="Helical" evidence="17">
    <location>
        <begin position="110"/>
        <end position="131"/>
    </location>
</feature>
<dbReference type="FunFam" id="1.10.10.10:FF:000268">
    <property type="entry name" value="DNA translocase FtsK"/>
    <property type="match status" value="1"/>
</dbReference>
<evidence type="ECO:0000256" key="15">
    <source>
        <dbReference type="PROSITE-ProRule" id="PRU00289"/>
    </source>
</evidence>
<dbReference type="GO" id="GO:0005524">
    <property type="term" value="F:ATP binding"/>
    <property type="evidence" value="ECO:0007669"/>
    <property type="project" value="UniProtKB-UniRule"/>
</dbReference>
<dbReference type="FunFam" id="3.30.980.40:FF:000001">
    <property type="entry name" value="DNA translocase FtsK"/>
    <property type="match status" value="1"/>
</dbReference>
<keyword evidence="7 17" id="KW-0812">Transmembrane</keyword>
<dbReference type="SUPFAM" id="SSF46785">
    <property type="entry name" value="Winged helix' DNA-binding domain"/>
    <property type="match status" value="1"/>
</dbReference>
<evidence type="ECO:0000256" key="1">
    <source>
        <dbReference type="ARBA" id="ARBA00004429"/>
    </source>
</evidence>
<keyword evidence="14" id="KW-0131">Cell cycle</keyword>
<evidence type="ECO:0000256" key="17">
    <source>
        <dbReference type="SAM" id="Phobius"/>
    </source>
</evidence>
<feature type="transmembrane region" description="Helical" evidence="17">
    <location>
        <begin position="25"/>
        <end position="44"/>
    </location>
</feature>
<comment type="similarity">
    <text evidence="2">Belongs to the FtsK/SpoIIIE/SftA family.</text>
</comment>
<feature type="compositionally biased region" description="Low complexity" evidence="16">
    <location>
        <begin position="749"/>
        <end position="831"/>
    </location>
</feature>
<keyword evidence="12" id="KW-0238">DNA-binding</keyword>
<sequence length="1344" mass="147619">MSQEYTEDKDVTLTKLSSGRRLLEALLILIALFAVWLMAALLSFNPSDPSWSQTAWHEPIHNLGGAPGAWLADTLFFIFGVMAYTIPVIIVGGCWFAWRHQSTDDYIDYFAVSLRLIGVLALILTSCGLAAINADDIWYFASGGVIGSLLSTTLQPLLHSSGGTIMLLCIWAAGLTLFTGWSWVSIAEKLGGWLLNILTFASNRTRRDDTWVDDEEYDDEYDEETDGVQRESRRARILRGALARRKRLAEKFSNPRGRQTDAALFSGKRMDDDEDIQYSARGVAADPDDVLFSGNRATQPEYDEYDPLLNGHSVTEPVAAAAAATAVTQTWAASADPIMQTPPMPGAEPVVAQPTVEWQPVPGPQTGEPVIAPAPEGYQPHPQYAQPQEAQSASWQQPVPVASAPQYAATPATTAEYDSLAPQETQPQWQAPDAEQHWQPEPTHQPTPVYQPEPIAAEPSHMPPPVIEQPVATEPEPDTEETRPARPPLYYFEEVEEKRAREREQLAAWYQPIPEPVKENVPVKPTVSVAPSIPPVEAVAAASLDAGIKSGALAAGAAAAAPAFSLATGGAPRPQVKEGIGPQLPRPNRVRVPTRRELASYGIKLPSQRIAEEKAREAERNQYETGAQLTDEEIDAMHQDELARQFAQSQQHRYGETYQHDTQQAEDDDTAAEAELARQFAASQQQRYSGEQPAGAQPFSLDDLDFSPMKVLVDEGPHEPLFTPGVMPESTPVQQPVAPQPQYQPPQQPVASQPQYQQPQQPVAPQPQYQQPQQPVAPQPQYQQQQQPVAPQPQYQQPQQPVAPQPQYQQPQQPVAQQPQYQQPQQPTAPQDSLIHPLLMRNGDSRPLQRPTTPLPSLDLLTPPPSEVEPVDTFALEQMARLVEARLADFRIKADVVNYSPGPVITRFELNLAPGVKAARISNLSRDLARSLSTVAVRVVEVIPGKPYVGLELPNKKRQTVYLREVLDNAKFRENPSPLTVVLGKDIAGDPVVADLAKMPHLLVAGTTGSGKSVGVNAMILSMLYKAQPEDVRFIMIDPKMLELSVYEGIPHLLTEVVTDMKDAANALRWSVNEMERRYKLMSALGVRNLAGYNEKIAEAARMGRPIPDPYWKPGDSMDVQHPVLEKLPYIVVLVDEFADLMMTVGKKVEELIARLAQKARAAGIHLVLATQRPSVDVITGLIKANIPTRIAFTVSSKIDSRTILDQGGAESLLGMGDMLYSGPNSTMPVRVHGAFVRDQEVHAVVQDWKARGRPQYVDGITSDSESEGGGGGFDGGEELDALFDQAVNFVTQKRKASISGVQRQFRIGYNRAARIIEQMEAQGIVSAQGHNGNREVLAPPPFE</sequence>
<dbReference type="InterPro" id="IPR025199">
    <property type="entry name" value="FtsK_4TM"/>
</dbReference>
<evidence type="ECO:0000256" key="10">
    <source>
        <dbReference type="ARBA" id="ARBA00022840"/>
    </source>
</evidence>
<evidence type="ECO:0000256" key="12">
    <source>
        <dbReference type="ARBA" id="ARBA00023125"/>
    </source>
</evidence>
<evidence type="ECO:0000256" key="6">
    <source>
        <dbReference type="ARBA" id="ARBA00022618"/>
    </source>
</evidence>
<dbReference type="SMART" id="SM00843">
    <property type="entry name" value="Ftsk_gamma"/>
    <property type="match status" value="1"/>
</dbReference>
<dbReference type="GO" id="GO:0007059">
    <property type="term" value="P:chromosome segregation"/>
    <property type="evidence" value="ECO:0007669"/>
    <property type="project" value="UniProtKB-KW"/>
</dbReference>
<organism evidence="19">
    <name type="scientific">Salmonella enterica subsp. enterica serovar 43:a:1,7</name>
    <dbReference type="NCBI Taxonomy" id="2500155"/>
    <lineage>
        <taxon>Bacteria</taxon>
        <taxon>Pseudomonadati</taxon>
        <taxon>Pseudomonadota</taxon>
        <taxon>Gammaproteobacteria</taxon>
        <taxon>Enterobacterales</taxon>
        <taxon>Enterobacteriaceae</taxon>
        <taxon>Salmonella</taxon>
    </lineage>
</organism>
<dbReference type="FunFam" id="3.40.50.300:FF:000209">
    <property type="entry name" value="Cell division protein FtsK"/>
    <property type="match status" value="1"/>
</dbReference>
<feature type="region of interest" description="Disordered" evidence="16">
    <location>
        <begin position="643"/>
        <end position="864"/>
    </location>
</feature>
<evidence type="ECO:0000256" key="8">
    <source>
        <dbReference type="ARBA" id="ARBA00022741"/>
    </source>
</evidence>
<feature type="compositionally biased region" description="Low complexity" evidence="16">
    <location>
        <begin position="402"/>
        <end position="415"/>
    </location>
</feature>
<dbReference type="Gene3D" id="3.40.50.300">
    <property type="entry name" value="P-loop containing nucleotide triphosphate hydrolases"/>
    <property type="match status" value="1"/>
</dbReference>
<dbReference type="Gene3D" id="1.10.10.10">
    <property type="entry name" value="Winged helix-like DNA-binding domain superfamily/Winged helix DNA-binding domain"/>
    <property type="match status" value="1"/>
</dbReference>
<evidence type="ECO:0000259" key="18">
    <source>
        <dbReference type="PROSITE" id="PS50901"/>
    </source>
</evidence>
<keyword evidence="8 15" id="KW-0547">Nucleotide-binding</keyword>
<feature type="region of interest" description="Disordered" evidence="16">
    <location>
        <begin position="1257"/>
        <end position="1276"/>
    </location>
</feature>
<proteinExistence type="inferred from homology"/>
<keyword evidence="9" id="KW-0159">Chromosome partition</keyword>
<feature type="binding site" evidence="15">
    <location>
        <begin position="1006"/>
        <end position="1013"/>
    </location>
    <ligand>
        <name>ATP</name>
        <dbReference type="ChEBI" id="CHEBI:30616"/>
    </ligand>
</feature>
<dbReference type="CDD" id="cd01127">
    <property type="entry name" value="TrwB_TraG_TraD_VirD4"/>
    <property type="match status" value="1"/>
</dbReference>
<dbReference type="InterPro" id="IPR050206">
    <property type="entry name" value="FtsK/SpoIIIE/SftA"/>
</dbReference>
<keyword evidence="6" id="KW-0132">Cell division</keyword>
<feature type="compositionally biased region" description="Polar residues" evidence="16">
    <location>
        <begin position="385"/>
        <end position="397"/>
    </location>
</feature>
<dbReference type="GO" id="GO:0051301">
    <property type="term" value="P:cell division"/>
    <property type="evidence" value="ECO:0007669"/>
    <property type="project" value="UniProtKB-KW"/>
</dbReference>
<dbReference type="GO" id="GO:0005886">
    <property type="term" value="C:plasma membrane"/>
    <property type="evidence" value="ECO:0007669"/>
    <property type="project" value="UniProtKB-SubCell"/>
</dbReference>
<reference evidence="19" key="1">
    <citation type="submission" date="2018-12" db="EMBL/GenBank/DDBJ databases">
        <title>Complete genome sequences of twenty non-typhoidal Salmonella isolates from Rwanda.</title>
        <authorList>
            <person name="Byukusenge M."/>
            <person name="Li L."/>
            <person name="Subhashinie K."/>
            <person name="Nzayirambaho M."/>
            <person name="Kuchipudi S.V."/>
            <person name="Jayarao B.M."/>
        </authorList>
    </citation>
    <scope>NUCLEOTIDE SEQUENCE</scope>
    <source>
        <strain evidence="19">RSE18</strain>
    </source>
</reference>
<dbReference type="PANTHER" id="PTHR22683:SF41">
    <property type="entry name" value="DNA TRANSLOCASE FTSK"/>
    <property type="match status" value="1"/>
</dbReference>
<evidence type="ECO:0000313" key="19">
    <source>
        <dbReference type="EMBL" id="AZT20844.1"/>
    </source>
</evidence>
<feature type="transmembrane region" description="Helical" evidence="17">
    <location>
        <begin position="165"/>
        <end position="184"/>
    </location>
</feature>
<keyword evidence="4" id="KW-1003">Cell membrane</keyword>
<dbReference type="Pfam" id="PF17854">
    <property type="entry name" value="FtsK_alpha"/>
    <property type="match status" value="1"/>
</dbReference>
<keyword evidence="5" id="KW-0997">Cell inner membrane</keyword>
<accession>A0A3T0BBC3</accession>
<dbReference type="EMBL" id="CP034712">
    <property type="protein sequence ID" value="AZT20844.1"/>
    <property type="molecule type" value="Genomic_DNA"/>
</dbReference>
<keyword evidence="13 17" id="KW-0472">Membrane</keyword>
<dbReference type="InterPro" id="IPR041027">
    <property type="entry name" value="FtsK_alpha"/>
</dbReference>
<feature type="domain" description="FtsK" evidence="18">
    <location>
        <begin position="989"/>
        <end position="1202"/>
    </location>
</feature>
<dbReference type="InterPro" id="IPR036388">
    <property type="entry name" value="WH-like_DNA-bd_sf"/>
</dbReference>
<evidence type="ECO:0000256" key="13">
    <source>
        <dbReference type="ARBA" id="ARBA00023136"/>
    </source>
</evidence>
<feature type="region of interest" description="Disordered" evidence="16">
    <location>
        <begin position="567"/>
        <end position="595"/>
    </location>
</feature>
<name>A0A3T0BBC3_SALET</name>
<feature type="compositionally biased region" description="Low complexity" evidence="16">
    <location>
        <begin position="673"/>
        <end position="682"/>
    </location>
</feature>
<comment type="subcellular location">
    <subcellularLocation>
        <location evidence="1">Cell inner membrane</location>
        <topology evidence="1">Multi-pass membrane protein</topology>
    </subcellularLocation>
</comment>
<evidence type="ECO:0000256" key="14">
    <source>
        <dbReference type="ARBA" id="ARBA00023306"/>
    </source>
</evidence>
<evidence type="ECO:0000256" key="3">
    <source>
        <dbReference type="ARBA" id="ARBA00020887"/>
    </source>
</evidence>
<feature type="compositionally biased region" description="Pro residues" evidence="16">
    <location>
        <begin position="738"/>
        <end position="748"/>
    </location>
</feature>
<dbReference type="Pfam" id="PF01580">
    <property type="entry name" value="FtsK_SpoIIIE"/>
    <property type="match status" value="1"/>
</dbReference>
<evidence type="ECO:0000256" key="5">
    <source>
        <dbReference type="ARBA" id="ARBA00022519"/>
    </source>
</evidence>
<dbReference type="Gene3D" id="3.30.980.40">
    <property type="match status" value="1"/>
</dbReference>
<dbReference type="GO" id="GO:0003677">
    <property type="term" value="F:DNA binding"/>
    <property type="evidence" value="ECO:0007669"/>
    <property type="project" value="UniProtKB-KW"/>
</dbReference>
<dbReference type="InterPro" id="IPR002543">
    <property type="entry name" value="FtsK_dom"/>
</dbReference>
<dbReference type="Pfam" id="PF09397">
    <property type="entry name" value="FtsK_gamma"/>
    <property type="match status" value="1"/>
</dbReference>
<dbReference type="GO" id="GO:0071236">
    <property type="term" value="P:cellular response to antibiotic"/>
    <property type="evidence" value="ECO:0007669"/>
    <property type="project" value="UniProtKB-ARBA"/>
</dbReference>
<evidence type="ECO:0000256" key="11">
    <source>
        <dbReference type="ARBA" id="ARBA00022989"/>
    </source>
</evidence>
<dbReference type="PROSITE" id="PS50901">
    <property type="entry name" value="FTSK"/>
    <property type="match status" value="1"/>
</dbReference>
<dbReference type="NCBIfam" id="NF007615">
    <property type="entry name" value="PRK10263.1"/>
    <property type="match status" value="1"/>
</dbReference>
<dbReference type="Pfam" id="PF13491">
    <property type="entry name" value="FtsK_4TM"/>
    <property type="match status" value="1"/>
</dbReference>
<keyword evidence="11 17" id="KW-1133">Transmembrane helix</keyword>
<evidence type="ECO:0000256" key="2">
    <source>
        <dbReference type="ARBA" id="ARBA00006474"/>
    </source>
</evidence>
<feature type="compositionally biased region" description="Low complexity" evidence="16">
    <location>
        <begin position="851"/>
        <end position="861"/>
    </location>
</feature>